<sequence>MTSTEPDLPGRRDPERIVLGRFNLEHRRIEVYQLSGGSTTSVRLRRIAPEPAVDLGYINRIGSPFARLHLYRAEWSTALRRNAKDKTTAIWHHAARHEAEVEG</sequence>
<organism evidence="1 2">
    <name type="scientific">Glycomyces algeriensis</name>
    <dbReference type="NCBI Taxonomy" id="256037"/>
    <lineage>
        <taxon>Bacteria</taxon>
        <taxon>Bacillati</taxon>
        <taxon>Actinomycetota</taxon>
        <taxon>Actinomycetes</taxon>
        <taxon>Glycomycetales</taxon>
        <taxon>Glycomycetaceae</taxon>
        <taxon>Glycomyces</taxon>
    </lineage>
</organism>
<keyword evidence="2" id="KW-1185">Reference proteome</keyword>
<name>A0A9W6G472_9ACTN</name>
<dbReference type="RefSeq" id="WP_270117625.1">
    <property type="nucleotide sequence ID" value="NZ_BAAAOL010000012.1"/>
</dbReference>
<reference evidence="1" key="1">
    <citation type="submission" date="2022-12" db="EMBL/GenBank/DDBJ databases">
        <title>Reference genome sequencing for broad-spectrum identification of bacterial and archaeal isolates by mass spectrometry.</title>
        <authorList>
            <person name="Sekiguchi Y."/>
            <person name="Tourlousse D.M."/>
        </authorList>
    </citation>
    <scope>NUCLEOTIDE SEQUENCE</scope>
    <source>
        <strain evidence="1">LLR39Z86</strain>
    </source>
</reference>
<gene>
    <name evidence="1" type="ORF">GALLR39Z86_00560</name>
</gene>
<evidence type="ECO:0000313" key="1">
    <source>
        <dbReference type="EMBL" id="GLI40206.1"/>
    </source>
</evidence>
<comment type="caution">
    <text evidence="1">The sequence shown here is derived from an EMBL/GenBank/DDBJ whole genome shotgun (WGS) entry which is preliminary data.</text>
</comment>
<proteinExistence type="predicted"/>
<dbReference type="Proteomes" id="UP001144313">
    <property type="component" value="Unassembled WGS sequence"/>
</dbReference>
<accession>A0A9W6G472</accession>
<protein>
    <submittedName>
        <fullName evidence="1">Uncharacterized protein</fullName>
    </submittedName>
</protein>
<evidence type="ECO:0000313" key="2">
    <source>
        <dbReference type="Proteomes" id="UP001144313"/>
    </source>
</evidence>
<dbReference type="AlphaFoldDB" id="A0A9W6G472"/>
<dbReference type="EMBL" id="BSDT01000001">
    <property type="protein sequence ID" value="GLI40206.1"/>
    <property type="molecule type" value="Genomic_DNA"/>
</dbReference>